<name>A0A4R8TFF0_9PEZI</name>
<keyword evidence="1" id="KW-0677">Repeat</keyword>
<dbReference type="PANTHER" id="PTHR24171">
    <property type="entry name" value="ANKYRIN REPEAT DOMAIN-CONTAINING PROTEIN 39-RELATED"/>
    <property type="match status" value="1"/>
</dbReference>
<comment type="caution">
    <text evidence="5">The sequence shown here is derived from an EMBL/GenBank/DDBJ whole genome shotgun (WGS) entry which is preliminary data.</text>
</comment>
<evidence type="ECO:0000313" key="5">
    <source>
        <dbReference type="EMBL" id="TEA16988.1"/>
    </source>
</evidence>
<feature type="repeat" description="ANK" evidence="3">
    <location>
        <begin position="39"/>
        <end position="71"/>
    </location>
</feature>
<feature type="repeat" description="ANK" evidence="3">
    <location>
        <begin position="105"/>
        <end position="143"/>
    </location>
</feature>
<evidence type="ECO:0000313" key="6">
    <source>
        <dbReference type="Proteomes" id="UP000295604"/>
    </source>
</evidence>
<dbReference type="Pfam" id="PF00023">
    <property type="entry name" value="Ank"/>
    <property type="match status" value="1"/>
</dbReference>
<reference evidence="5 6" key="1">
    <citation type="submission" date="2018-11" db="EMBL/GenBank/DDBJ databases">
        <title>Genome sequence and assembly of Colletotrichum sidae.</title>
        <authorList>
            <person name="Gan P."/>
            <person name="Shirasu K."/>
        </authorList>
    </citation>
    <scope>NUCLEOTIDE SEQUENCE [LARGE SCALE GENOMIC DNA]</scope>
    <source>
        <strain evidence="5 6">CBS 518.97</strain>
    </source>
</reference>
<evidence type="ECO:0000256" key="4">
    <source>
        <dbReference type="SAM" id="MobiDB-lite"/>
    </source>
</evidence>
<dbReference type="Gene3D" id="1.25.40.20">
    <property type="entry name" value="Ankyrin repeat-containing domain"/>
    <property type="match status" value="2"/>
</dbReference>
<dbReference type="InterPro" id="IPR036770">
    <property type="entry name" value="Ankyrin_rpt-contain_sf"/>
</dbReference>
<dbReference type="Pfam" id="PF12796">
    <property type="entry name" value="Ank_2"/>
    <property type="match status" value="1"/>
</dbReference>
<dbReference type="EMBL" id="QAPF01000096">
    <property type="protein sequence ID" value="TEA16988.1"/>
    <property type="molecule type" value="Genomic_DNA"/>
</dbReference>
<feature type="compositionally biased region" description="Acidic residues" evidence="4">
    <location>
        <begin position="403"/>
        <end position="413"/>
    </location>
</feature>
<dbReference type="Proteomes" id="UP000295604">
    <property type="component" value="Unassembled WGS sequence"/>
</dbReference>
<feature type="region of interest" description="Disordered" evidence="4">
    <location>
        <begin position="376"/>
        <end position="421"/>
    </location>
</feature>
<dbReference type="AlphaFoldDB" id="A0A4R8TFF0"/>
<accession>A0A4R8TFF0</accession>
<feature type="compositionally biased region" description="Acidic residues" evidence="4">
    <location>
        <begin position="387"/>
        <end position="396"/>
    </location>
</feature>
<evidence type="ECO:0000256" key="3">
    <source>
        <dbReference type="PROSITE-ProRule" id="PRU00023"/>
    </source>
</evidence>
<feature type="repeat" description="ANK" evidence="3">
    <location>
        <begin position="72"/>
        <end position="104"/>
    </location>
</feature>
<keyword evidence="6" id="KW-1185">Reference proteome</keyword>
<dbReference type="SUPFAM" id="SSF48403">
    <property type="entry name" value="Ankyrin repeat"/>
    <property type="match status" value="1"/>
</dbReference>
<organism evidence="5 6">
    <name type="scientific">Colletotrichum sidae</name>
    <dbReference type="NCBI Taxonomy" id="1347389"/>
    <lineage>
        <taxon>Eukaryota</taxon>
        <taxon>Fungi</taxon>
        <taxon>Dikarya</taxon>
        <taxon>Ascomycota</taxon>
        <taxon>Pezizomycotina</taxon>
        <taxon>Sordariomycetes</taxon>
        <taxon>Hypocreomycetidae</taxon>
        <taxon>Glomerellales</taxon>
        <taxon>Glomerellaceae</taxon>
        <taxon>Colletotrichum</taxon>
        <taxon>Colletotrichum orbiculare species complex</taxon>
    </lineage>
</organism>
<protein>
    <submittedName>
        <fullName evidence="5">Ankyrin-3</fullName>
    </submittedName>
</protein>
<feature type="compositionally biased region" description="Basic and acidic residues" evidence="4">
    <location>
        <begin position="376"/>
        <end position="385"/>
    </location>
</feature>
<dbReference type="InterPro" id="IPR002110">
    <property type="entry name" value="Ankyrin_rpt"/>
</dbReference>
<keyword evidence="2 3" id="KW-0040">ANK repeat</keyword>
<dbReference type="PROSITE" id="PS50088">
    <property type="entry name" value="ANK_REPEAT"/>
    <property type="match status" value="3"/>
</dbReference>
<evidence type="ECO:0000256" key="1">
    <source>
        <dbReference type="ARBA" id="ARBA00022737"/>
    </source>
</evidence>
<dbReference type="PROSITE" id="PS50297">
    <property type="entry name" value="ANK_REP_REGION"/>
    <property type="match status" value="2"/>
</dbReference>
<dbReference type="PRINTS" id="PR01415">
    <property type="entry name" value="ANKYRIN"/>
</dbReference>
<proteinExistence type="predicted"/>
<dbReference type="SMART" id="SM00248">
    <property type="entry name" value="ANK"/>
    <property type="match status" value="4"/>
</dbReference>
<gene>
    <name evidence="5" type="primary">Ank3</name>
    <name evidence="5" type="ORF">C8034_v000572</name>
</gene>
<sequence length="421" mass="48167">MSTPVHEAVLGDYDCGDAQERIAEMARECPWALEQWNLDGETPLHAAARLGKTAAVRALLRVGCKIDQRDWDDDTVLMSAVRYGHADVARILLDSGCSFNFKGQVGWSPLHWAAFSELYPDEDPGHFVRMLLDAGASPSAKNDYGETAVFRVRGHTKEAVNTKLCLLLDAGVDINGLEYSGEAPIQRAVVQRRDWLAECLVENGAELNNIGRESRNLLHLLAPHGGVTLLDNLEKMHLPLINVEHRDNFGDTAWDYFIYSRTVPEWELGMRRRPTVDEEEAFVSLYTKTRNQSLQPDIDRLDGARQYVVDKAQREAEEELRPLIEEKERWNMEEQLQTYKTIRIQVQQGMWEAALESVDEIIDVLREKMEQSPWDQESRFDHWWSDTESDWSEDEDCKTVDSESGEQEGDDEVEFTHDDEA</sequence>
<evidence type="ECO:0000256" key="2">
    <source>
        <dbReference type="ARBA" id="ARBA00023043"/>
    </source>
</evidence>